<comment type="function">
    <text evidence="7">Putative phospholipase.</text>
</comment>
<keyword evidence="4 7" id="KW-0442">Lipid degradation</keyword>
<sequence>YHSKQAYLSVKKEGDVIKTILKPDTRYDAIINFQDKNVSHGYYQIIVNTSSKISNEQQAYTAGYAEGYMTSRLIYMYYENMLNYQKQLKLENGSYDWDPFYREYAKNQMQYINDNYEADKTDQFWIMAHLTLEWLSGLTAGYNANNPKRYHIVEDFYILNLIGDQKDLSYFIKKNIDQEQNHRCSVGIVITPDLRNLFVSHATWGSFYTNFIKIVKTHNFHFTGVRTTQQNVHFSSYPGFLYSYDDFYVVRNTANDQQLQLVITETTYNTFNQTAKEEFLDKQGHVVPTFIRVMIANWNCDSAASWLLDIQREISWTYNNNFLLVDYNLFKKAQEEADLNVRKQTLLTGKLLSSVEIVTGMTAETDETQNLIENQFVASLNSPRDEKLYNFSGYFDENLLEKDDLWSFYEGSRFCICKKMLPKVDSIEKIQEFIRYNNFLGEECAKNDSARVIAARYDLRTPEMTNRNLGYSGATDAKIIDLELMMQNQFMIIVGPTSGGNSQLKRFNFTEIEELYKEKGQLKPKPLGVHIILPEMWGTVCQYGDPEPSTAAVVCCIVIPFIAVGAAMIVWKILFDKKALKQKYAKVEELELMETETQDIQKNTKVKVAIEGQILQGEDEASNLE</sequence>
<dbReference type="EMBL" id="GDID01002405">
    <property type="protein sequence ID" value="JAP94201.1"/>
    <property type="molecule type" value="Transcribed_RNA"/>
</dbReference>
<protein>
    <recommendedName>
        <fullName evidence="7">Phospholipase B-like</fullName>
        <ecNumber evidence="7">3.1.1.-</ecNumber>
    </recommendedName>
</protein>
<feature type="transmembrane region" description="Helical" evidence="8">
    <location>
        <begin position="551"/>
        <end position="574"/>
    </location>
</feature>
<keyword evidence="5 7" id="KW-0443">Lipid metabolism</keyword>
<dbReference type="PANTHER" id="PTHR12370:SF3">
    <property type="entry name" value="PHOSPHOLIPASE B-LIKE 2-RELATED"/>
    <property type="match status" value="1"/>
</dbReference>
<dbReference type="GO" id="GO:0009395">
    <property type="term" value="P:phospholipid catabolic process"/>
    <property type="evidence" value="ECO:0007669"/>
    <property type="project" value="TreeGrafter"/>
</dbReference>
<comment type="similarity">
    <text evidence="1 7">Belongs to the phospholipase B-like family.</text>
</comment>
<dbReference type="AlphaFoldDB" id="A0A146KFK4"/>
<name>A0A146KFK4_9EUKA</name>
<reference evidence="9" key="1">
    <citation type="submission" date="2015-07" db="EMBL/GenBank/DDBJ databases">
        <title>Adaptation to a free-living lifestyle via gene acquisitions in the diplomonad Trepomonas sp. PC1.</title>
        <authorList>
            <person name="Xu F."/>
            <person name="Jerlstrom-Hultqvist J."/>
            <person name="Kolisko M."/>
            <person name="Simpson A.G.B."/>
            <person name="Roger A.J."/>
            <person name="Svard S.G."/>
            <person name="Andersson J.O."/>
        </authorList>
    </citation>
    <scope>NUCLEOTIDE SEQUENCE</scope>
    <source>
        <strain evidence="9">PC1</strain>
    </source>
</reference>
<dbReference type="Pfam" id="PF04916">
    <property type="entry name" value="Phospholip_B"/>
    <property type="match status" value="1"/>
</dbReference>
<keyword evidence="8" id="KW-0812">Transmembrane</keyword>
<keyword evidence="3 7" id="KW-0378">Hydrolase</keyword>
<organism evidence="9">
    <name type="scientific">Trepomonas sp. PC1</name>
    <dbReference type="NCBI Taxonomy" id="1076344"/>
    <lineage>
        <taxon>Eukaryota</taxon>
        <taxon>Metamonada</taxon>
        <taxon>Diplomonadida</taxon>
        <taxon>Hexamitidae</taxon>
        <taxon>Hexamitinae</taxon>
        <taxon>Trepomonas</taxon>
    </lineage>
</organism>
<evidence type="ECO:0000256" key="7">
    <source>
        <dbReference type="RuleBase" id="RU364138"/>
    </source>
</evidence>
<evidence type="ECO:0000256" key="5">
    <source>
        <dbReference type="ARBA" id="ARBA00023098"/>
    </source>
</evidence>
<evidence type="ECO:0000256" key="6">
    <source>
        <dbReference type="ARBA" id="ARBA00023180"/>
    </source>
</evidence>
<evidence type="ECO:0000256" key="3">
    <source>
        <dbReference type="ARBA" id="ARBA00022801"/>
    </source>
</evidence>
<dbReference type="EC" id="3.1.1.-" evidence="7"/>
<accession>A0A146KFK4</accession>
<gene>
    <name evidence="9" type="ORF">TPC1_13241</name>
</gene>
<proteinExistence type="inferred from homology"/>
<evidence type="ECO:0000256" key="8">
    <source>
        <dbReference type="SAM" id="Phobius"/>
    </source>
</evidence>
<evidence type="ECO:0000256" key="4">
    <source>
        <dbReference type="ARBA" id="ARBA00022963"/>
    </source>
</evidence>
<keyword evidence="6" id="KW-0325">Glycoprotein</keyword>
<keyword evidence="8" id="KW-1133">Transmembrane helix</keyword>
<evidence type="ECO:0000256" key="1">
    <source>
        <dbReference type="ARBA" id="ARBA00007835"/>
    </source>
</evidence>
<evidence type="ECO:0000313" key="9">
    <source>
        <dbReference type="EMBL" id="JAP94201.1"/>
    </source>
</evidence>
<dbReference type="Gene3D" id="3.60.60.30">
    <property type="match status" value="1"/>
</dbReference>
<dbReference type="GO" id="GO:0005576">
    <property type="term" value="C:extracellular region"/>
    <property type="evidence" value="ECO:0007669"/>
    <property type="project" value="TreeGrafter"/>
</dbReference>
<feature type="non-terminal residue" evidence="9">
    <location>
        <position position="1"/>
    </location>
</feature>
<dbReference type="InterPro" id="IPR007000">
    <property type="entry name" value="PLipase_B-like"/>
</dbReference>
<evidence type="ECO:0000256" key="2">
    <source>
        <dbReference type="ARBA" id="ARBA00022729"/>
    </source>
</evidence>
<keyword evidence="2" id="KW-0732">Signal</keyword>
<dbReference type="PANTHER" id="PTHR12370">
    <property type="entry name" value="PHOSPHOLIPASE B-RELATED"/>
    <property type="match status" value="1"/>
</dbReference>
<keyword evidence="8" id="KW-0472">Membrane</keyword>
<dbReference type="GO" id="GO:0004620">
    <property type="term" value="F:phospholipase activity"/>
    <property type="evidence" value="ECO:0007669"/>
    <property type="project" value="InterPro"/>
</dbReference>